<feature type="transmembrane region" description="Helical" evidence="1">
    <location>
        <begin position="6"/>
        <end position="31"/>
    </location>
</feature>
<protein>
    <submittedName>
        <fullName evidence="2">Uncharacterized protein</fullName>
    </submittedName>
</protein>
<keyword evidence="1" id="KW-0812">Transmembrane</keyword>
<keyword evidence="1" id="KW-0472">Membrane</keyword>
<evidence type="ECO:0000256" key="1">
    <source>
        <dbReference type="SAM" id="Phobius"/>
    </source>
</evidence>
<sequence>MSLTDVILLSSAPVLLMAILSNLFCKVYIVIFKIGIMDKIYIFLWKLINFTK</sequence>
<evidence type="ECO:0000313" key="3">
    <source>
        <dbReference type="Proteomes" id="UP000029643"/>
    </source>
</evidence>
<accession>A0A090WK27</accession>
<dbReference type="Proteomes" id="UP000029643">
    <property type="component" value="Unassembled WGS sequence"/>
</dbReference>
<name>A0A090WK27_9FLAO</name>
<gene>
    <name evidence="2" type="ORF">JCM19274_5069</name>
</gene>
<dbReference type="AlphaFoldDB" id="A0A090WK27"/>
<evidence type="ECO:0000313" key="2">
    <source>
        <dbReference type="EMBL" id="GAL77356.1"/>
    </source>
</evidence>
<organism evidence="2 3">
    <name type="scientific">Algibacter lectus</name>
    <dbReference type="NCBI Taxonomy" id="221126"/>
    <lineage>
        <taxon>Bacteria</taxon>
        <taxon>Pseudomonadati</taxon>
        <taxon>Bacteroidota</taxon>
        <taxon>Flavobacteriia</taxon>
        <taxon>Flavobacteriales</taxon>
        <taxon>Flavobacteriaceae</taxon>
        <taxon>Algibacter</taxon>
    </lineage>
</organism>
<keyword evidence="1" id="KW-1133">Transmembrane helix</keyword>
<comment type="caution">
    <text evidence="2">The sequence shown here is derived from an EMBL/GenBank/DDBJ whole genome shotgun (WGS) entry which is preliminary data.</text>
</comment>
<proteinExistence type="predicted"/>
<dbReference type="EMBL" id="BBNU01000001">
    <property type="protein sequence ID" value="GAL77356.1"/>
    <property type="molecule type" value="Genomic_DNA"/>
</dbReference>
<reference evidence="2 3" key="1">
    <citation type="journal article" date="2014" name="Genome Announc.">
        <title>Draft Genome Sequences of Marine Flavobacterium Algibacter lectus Strains SS8 and NR4.</title>
        <authorList>
            <person name="Takatani N."/>
            <person name="Nakanishi M."/>
            <person name="Meirelles P."/>
            <person name="Mino S."/>
            <person name="Suda W."/>
            <person name="Oshima K."/>
            <person name="Hattori M."/>
            <person name="Ohkuma M."/>
            <person name="Hosokawa M."/>
            <person name="Miyashita K."/>
            <person name="Thompson F.L."/>
            <person name="Niwa A."/>
            <person name="Sawabe T."/>
            <person name="Sawabe T."/>
        </authorList>
    </citation>
    <scope>NUCLEOTIDE SEQUENCE [LARGE SCALE GENOMIC DNA]</scope>
    <source>
        <strain evidence="3">JCM19274</strain>
    </source>
</reference>